<accession>A0A9P4U134</accession>
<name>A0A9P4U134_9PEZI</name>
<sequence>MRPTRLAYLRYTPSMRTCHQIHYECAEILYGKNELILHHDYTPGPLPPPLSFIAGPLNTDRKFVREITIDSCHIDGTFDFVDETIGEPSFLDSHFPLLKTMRYVVRRESAPWAPQYLPTSDENNEEYMRRVEGFVNDLFESGRKCPKSLQPSFLDRDILWWRCPFSYPYPRDENSAANEAFRVVMEVWKASQAESEDGTGSTAMVVLRSQCPEDFLKKYNL</sequence>
<organism evidence="1 2">
    <name type="scientific">Tothia fuscella</name>
    <dbReference type="NCBI Taxonomy" id="1048955"/>
    <lineage>
        <taxon>Eukaryota</taxon>
        <taxon>Fungi</taxon>
        <taxon>Dikarya</taxon>
        <taxon>Ascomycota</taxon>
        <taxon>Pezizomycotina</taxon>
        <taxon>Dothideomycetes</taxon>
        <taxon>Pleosporomycetidae</taxon>
        <taxon>Venturiales</taxon>
        <taxon>Cylindrosympodiaceae</taxon>
        <taxon>Tothia</taxon>
    </lineage>
</organism>
<keyword evidence="2" id="KW-1185">Reference proteome</keyword>
<dbReference type="Proteomes" id="UP000800235">
    <property type="component" value="Unassembled WGS sequence"/>
</dbReference>
<evidence type="ECO:0000313" key="1">
    <source>
        <dbReference type="EMBL" id="KAF2434254.1"/>
    </source>
</evidence>
<reference evidence="1" key="1">
    <citation type="journal article" date="2020" name="Stud. Mycol.">
        <title>101 Dothideomycetes genomes: a test case for predicting lifestyles and emergence of pathogens.</title>
        <authorList>
            <person name="Haridas S."/>
            <person name="Albert R."/>
            <person name="Binder M."/>
            <person name="Bloem J."/>
            <person name="Labutti K."/>
            <person name="Salamov A."/>
            <person name="Andreopoulos B."/>
            <person name="Baker S."/>
            <person name="Barry K."/>
            <person name="Bills G."/>
            <person name="Bluhm B."/>
            <person name="Cannon C."/>
            <person name="Castanera R."/>
            <person name="Culley D."/>
            <person name="Daum C."/>
            <person name="Ezra D."/>
            <person name="Gonzalez J."/>
            <person name="Henrissat B."/>
            <person name="Kuo A."/>
            <person name="Liang C."/>
            <person name="Lipzen A."/>
            <person name="Lutzoni F."/>
            <person name="Magnuson J."/>
            <person name="Mondo S."/>
            <person name="Nolan M."/>
            <person name="Ohm R."/>
            <person name="Pangilinan J."/>
            <person name="Park H.-J."/>
            <person name="Ramirez L."/>
            <person name="Alfaro M."/>
            <person name="Sun H."/>
            <person name="Tritt A."/>
            <person name="Yoshinaga Y."/>
            <person name="Zwiers L.-H."/>
            <person name="Turgeon B."/>
            <person name="Goodwin S."/>
            <person name="Spatafora J."/>
            <person name="Crous P."/>
            <person name="Grigoriev I."/>
        </authorList>
    </citation>
    <scope>NUCLEOTIDE SEQUENCE</scope>
    <source>
        <strain evidence="1">CBS 130266</strain>
    </source>
</reference>
<evidence type="ECO:0000313" key="2">
    <source>
        <dbReference type="Proteomes" id="UP000800235"/>
    </source>
</evidence>
<comment type="caution">
    <text evidence="1">The sequence shown here is derived from an EMBL/GenBank/DDBJ whole genome shotgun (WGS) entry which is preliminary data.</text>
</comment>
<dbReference type="AlphaFoldDB" id="A0A9P4U134"/>
<protein>
    <submittedName>
        <fullName evidence="1">Uncharacterized protein</fullName>
    </submittedName>
</protein>
<dbReference type="EMBL" id="MU007017">
    <property type="protein sequence ID" value="KAF2434254.1"/>
    <property type="molecule type" value="Genomic_DNA"/>
</dbReference>
<gene>
    <name evidence="1" type="ORF">EJ08DRAFT_730943</name>
</gene>
<proteinExistence type="predicted"/>